<feature type="non-terminal residue" evidence="1">
    <location>
        <position position="1"/>
    </location>
</feature>
<proteinExistence type="predicted"/>
<accession>A0A699KLJ2</accession>
<dbReference type="AlphaFoldDB" id="A0A699KLJ2"/>
<organism evidence="1">
    <name type="scientific">Tanacetum cinerariifolium</name>
    <name type="common">Dalmatian daisy</name>
    <name type="synonym">Chrysanthemum cinerariifolium</name>
    <dbReference type="NCBI Taxonomy" id="118510"/>
    <lineage>
        <taxon>Eukaryota</taxon>
        <taxon>Viridiplantae</taxon>
        <taxon>Streptophyta</taxon>
        <taxon>Embryophyta</taxon>
        <taxon>Tracheophyta</taxon>
        <taxon>Spermatophyta</taxon>
        <taxon>Magnoliopsida</taxon>
        <taxon>eudicotyledons</taxon>
        <taxon>Gunneridae</taxon>
        <taxon>Pentapetalae</taxon>
        <taxon>asterids</taxon>
        <taxon>campanulids</taxon>
        <taxon>Asterales</taxon>
        <taxon>Asteraceae</taxon>
        <taxon>Asteroideae</taxon>
        <taxon>Anthemideae</taxon>
        <taxon>Anthemidinae</taxon>
        <taxon>Tanacetum</taxon>
    </lineage>
</organism>
<protein>
    <submittedName>
        <fullName evidence="1">Protein FAR1-related sequence 5</fullName>
    </submittedName>
</protein>
<name>A0A699KLJ2_TANCI</name>
<reference evidence="1" key="1">
    <citation type="journal article" date="2019" name="Sci. Rep.">
        <title>Draft genome of Tanacetum cinerariifolium, the natural source of mosquito coil.</title>
        <authorList>
            <person name="Yamashiro T."/>
            <person name="Shiraishi A."/>
            <person name="Satake H."/>
            <person name="Nakayama K."/>
        </authorList>
    </citation>
    <scope>NUCLEOTIDE SEQUENCE</scope>
</reference>
<sequence length="179" mass="20649">YNGSLHRSFHGNYGSSCAHKIINSREKEISLDLIHPHRRIDTLTLNPEVISHNDGTDPFVKLLDELNAKYQAWPLHKKETATMMITNLISQSDTLFEPVIQRPRGRPLKSKKKKGTTSTTRIPSRFEYVESVQKHNPSSSASVVQRSNEETNVVSYIRHENNMIDLNLYPDFPSEWMFE</sequence>
<dbReference type="EMBL" id="BKCJ010533237">
    <property type="protein sequence ID" value="GFB01183.1"/>
    <property type="molecule type" value="Genomic_DNA"/>
</dbReference>
<evidence type="ECO:0000313" key="1">
    <source>
        <dbReference type="EMBL" id="GFB01183.1"/>
    </source>
</evidence>
<comment type="caution">
    <text evidence="1">The sequence shown here is derived from an EMBL/GenBank/DDBJ whole genome shotgun (WGS) entry which is preliminary data.</text>
</comment>
<gene>
    <name evidence="1" type="ORF">Tci_673154</name>
</gene>